<organism evidence="1 2">
    <name type="scientific">Panagrolaimus sp. JU765</name>
    <dbReference type="NCBI Taxonomy" id="591449"/>
    <lineage>
        <taxon>Eukaryota</taxon>
        <taxon>Metazoa</taxon>
        <taxon>Ecdysozoa</taxon>
        <taxon>Nematoda</taxon>
        <taxon>Chromadorea</taxon>
        <taxon>Rhabditida</taxon>
        <taxon>Tylenchina</taxon>
        <taxon>Panagrolaimomorpha</taxon>
        <taxon>Panagrolaimoidea</taxon>
        <taxon>Panagrolaimidae</taxon>
        <taxon>Panagrolaimus</taxon>
    </lineage>
</organism>
<reference evidence="2" key="1">
    <citation type="submission" date="2022-11" db="UniProtKB">
        <authorList>
            <consortium name="WormBaseParasite"/>
        </authorList>
    </citation>
    <scope>IDENTIFICATION</scope>
</reference>
<dbReference type="WBParaSite" id="JU765_v2.g7731.t1">
    <property type="protein sequence ID" value="JU765_v2.g7731.t1"/>
    <property type="gene ID" value="JU765_v2.g7731"/>
</dbReference>
<evidence type="ECO:0000313" key="2">
    <source>
        <dbReference type="WBParaSite" id="JU765_v2.g7731.t1"/>
    </source>
</evidence>
<evidence type="ECO:0000313" key="1">
    <source>
        <dbReference type="Proteomes" id="UP000887576"/>
    </source>
</evidence>
<proteinExistence type="predicted"/>
<protein>
    <submittedName>
        <fullName evidence="2">Uncharacterized protein</fullName>
    </submittedName>
</protein>
<accession>A0AC34RKS5</accession>
<name>A0AC34RKS5_9BILA</name>
<sequence length="175" mass="20749">MPTIFRLSKKDLEIILKHLRPDLSESQIEKCSQEKLKVLISEWLLLSDYSSLHDFKKTDDDKNWIVPDGKNIDCDCCWRFRWGRRNGKNHPTITIDDTTTTKENYPTSSSEIMITPTTTLFAPFPDHVRRYDQMMYFNGPWVFEERIGKRGKKELYVRSYLLRTTSEQSVHLVKK</sequence>
<dbReference type="Proteomes" id="UP000887576">
    <property type="component" value="Unplaced"/>
</dbReference>